<dbReference type="AlphaFoldDB" id="A0A383F7A9"/>
<reference evidence="1" key="1">
    <citation type="submission" date="2018-05" db="EMBL/GenBank/DDBJ databases">
        <authorList>
            <person name="Lanie J.A."/>
            <person name="Ng W.-L."/>
            <person name="Kazmierczak K.M."/>
            <person name="Andrzejewski T.M."/>
            <person name="Davidsen T.M."/>
            <person name="Wayne K.J."/>
            <person name="Tettelin H."/>
            <person name="Glass J.I."/>
            <person name="Rusch D."/>
            <person name="Podicherti R."/>
            <person name="Tsui H.-C.T."/>
            <person name="Winkler M.E."/>
        </authorList>
    </citation>
    <scope>NUCLEOTIDE SEQUENCE</scope>
</reference>
<dbReference type="EMBL" id="UINC01232063">
    <property type="protein sequence ID" value="SVE64869.1"/>
    <property type="molecule type" value="Genomic_DNA"/>
</dbReference>
<proteinExistence type="predicted"/>
<gene>
    <name evidence="1" type="ORF">METZ01_LOCUS517723</name>
</gene>
<evidence type="ECO:0000313" key="1">
    <source>
        <dbReference type="EMBL" id="SVE64869.1"/>
    </source>
</evidence>
<protein>
    <submittedName>
        <fullName evidence="1">Uncharacterized protein</fullName>
    </submittedName>
</protein>
<accession>A0A383F7A9</accession>
<organism evidence="1">
    <name type="scientific">marine metagenome</name>
    <dbReference type="NCBI Taxonomy" id="408172"/>
    <lineage>
        <taxon>unclassified sequences</taxon>
        <taxon>metagenomes</taxon>
        <taxon>ecological metagenomes</taxon>
    </lineage>
</organism>
<sequence>MPSFEYHIKLQDRINSMKSGAVGLDQLMIDIEDNENSGYFP</sequence>
<name>A0A383F7A9_9ZZZZ</name>
<feature type="non-terminal residue" evidence="1">
    <location>
        <position position="41"/>
    </location>
</feature>